<dbReference type="SUPFAM" id="SSF52540">
    <property type="entry name" value="P-loop containing nucleoside triphosphate hydrolases"/>
    <property type="match status" value="1"/>
</dbReference>
<dbReference type="Pfam" id="PF13086">
    <property type="entry name" value="AAA_11"/>
    <property type="match status" value="2"/>
</dbReference>
<evidence type="ECO:0000313" key="12">
    <source>
        <dbReference type="Proteomes" id="UP000294933"/>
    </source>
</evidence>
<evidence type="ECO:0000256" key="5">
    <source>
        <dbReference type="ARBA" id="ARBA00022833"/>
    </source>
</evidence>
<feature type="region of interest" description="Disordered" evidence="8">
    <location>
        <begin position="27"/>
        <end position="52"/>
    </location>
</feature>
<sequence>MPPRSPCKFFDQPNRCRFGDRCKFAHNSPGTHTENAAPSSPPQSPRNRGASSVPGGVCRFYWTSGNCRKEFDCTYRHIKQEDKQPRAVQPSQRTLAVESIAAYLTPAGLTKLSGTATDIFAQSNGRELSPNETHGHMTRFLRDEFRFNTSSQKYQFVSLLVNASSVNKAWTMEDGQLLLQSLASGNGFLRLDDIISSPEVTINAGPDPKVLSFQRGYLPLLFYLSSDFVTKSTLKHLVNGLYTLLETNCDHFVDVIRTCMTAIMVAKSFRDVNNPSSQELMGSQVIASLVGVLFEYVTRFKHALAMHQSLPDLVRDVANWFDIYVEAISTSPPGFNDQLAKAPQPAREHLIRHMRTNVERIMSIVDREQGLLERSARRQERKEAKLSIEKEKQCDSMITALWNTYEGPGELREEGPRHDNDFAEIEKIRIAPTDQELVCRIPPFLPANIPDAPHPLKSDSMERLLDIQFRLLREELTAPLRKSVQLVLDDLAASSPSKTQLHALKTKRGGRYNYQGQHDSLTFSLYTDVAFKYMNCDSRRGLVVSLEFNTPPGTARSTNPNARSAFWKGQSGKRLMQGGLVAVVWPHGLRSNVYLGTIASSADDIAESAKRGTGAERLLAKVQFFDPMVELRIMETLRHKERPSDMLLLEATIMFEAVRPFLESLKREPELFPFKHHLVLSKSTEAAAIAPPKYSLIPGFSLQLRSLFDDETEDLQLSTQNEVSIHTVREELRSRSRLDPSQADAVVDTLTREVSLIQGPPGTGKSFTGVEIIRILVENRIGPILMIAFTNHALDHMLCSVLDAKITTKLARLGSRSSDERISKYSIEELEKVANHSRLDGSLRQDYKKLKETEEELKTLMNRFFDQSVSTEQRDEYLRIHYPDHSDGLLLPPKWIDVLYHVQDFGSENDMAWTEVSRNGQPISVERSLYGFWKSGGDLNFLRRPTMRSPTAKSKPVQQRDSNPFALLSAEADQPEPPSSESSESDSDSLFDDDDDDIEIDSLWEILPPTESESDSDSDVEHPPTAGMTSPNDGALTLEANINQVSMDNGFSLLDESDVLDQMGFFTALGLENIPDEPVSDRALDDLLLEYNVWKLSAKERQRLDEHWSAEVKETFFYAQQSRFEVLRDTHLRCRERRQEKESEGLQVRLQILRKLDIIGCTTTGAAKLTNLLKGLSPRVMLVEEAGQVLEAHILGSLVESVEHLILIGDPLQLRPNVNNYELSMDNPRGRKIYRFDMSLMERLSTSSGLPMSRLDVQRRMRPTISSLIRNTLYPKLEDHDCVQIYPPVRGFAKNLFFLDHPNKERGGGDDSVSKHNIFEVQMIRDLVLYLLRQGCYSEEGDIVVLCAYLGQLARVRDALASEVAVVIDERDQVELANMEQGDSDTEGTPTVEKIRVTKRVKIRTVDNYQGEEANIIILSLVRNSGGPGKEAGEFAEASRSGHSIGFLKSLNRTNVALSRAKHGLYILGNAWDLARNRNPNSIWASIIEQLRVEDAIGDAFTIQCSRHPDETRQFSKPGELPRLSPDGGCLRPCDVKLKCGHLCPYKCHSDDEHHIAVRCSQSCVRLCPRGHPCNKECAEDCGKCMHPIRSVQLPCGHTLSSIPCWRSIDLSDVHCREMVTRSLPNCEHTAEMECGGDVALVKCEVVCGGAMSCCTRICASKCGNCQLLNATQDRLNHQSHHCLRDLYCQHRCKGTCAPEHKCSESCKEPCRQVCAHARCRLPCSTPCAPCMEPCTWICIHSSRDCPVPCGSPCARLPCDERCTQQLSCGHQCPSVCGENCSIQICPQCAQPEDKEKVVDLIMHRTLDDITPELGTIDELIITLPACKHFFTVETLDGVCALQEYYRQKADGTWIGLDVPPSGFKKPPTCPTCRSEITSPRYGRVFKRANLDILENNIAARMSQDLGHVRRAMIAIDKEITAAALRVKVSGLRPTKVDEKGAKKRMKKREKILQAEGNLPLTWDKLDPASPELHGIPRNEASGWHEHVRLLKRVYDQAITVANTTSAHGLAWEAAFSTLYRREMDAAAANPARAPRAPEEHAMRIARIDVGQPRPLADSRFCVEAFWETIQIRLILADLAETWYAAANDNANYPTLNKRLWASFIIFIFKSCIKDSEIALGIAERSGSRRQITKTQYFVLLSYFEVSRFNSRVSRESTMTTDVRRQLADKLRERKDRASALIEQVTREHNQWKHDPSEREWLLQNFSNLVQGIVDDWESLERSIRADTFYSSVSREERMQLIKALMESSPHEFRYSGHWYNCPNGHTFTIGDCGGAASVSRCPECNEPIGGHGHNLLSTNTRAIDMEEIVREVGGEQSPYAWGRLN</sequence>
<keyword evidence="6" id="KW-0391">Immunity</keyword>
<keyword evidence="4 7" id="KW-0863">Zinc-finger</keyword>
<gene>
    <name evidence="11" type="ORF">BD410DRAFT_297523</name>
</gene>
<feature type="zinc finger region" description="C3H1-type" evidence="7">
    <location>
        <begin position="1"/>
        <end position="29"/>
    </location>
</feature>
<keyword evidence="12" id="KW-1185">Reference proteome</keyword>
<feature type="compositionally biased region" description="Polar residues" evidence="8">
    <location>
        <begin position="28"/>
        <end position="38"/>
    </location>
</feature>
<dbReference type="OrthoDB" id="2423195at2759"/>
<comment type="subcellular location">
    <subcellularLocation>
        <location evidence="1">Cytoplasm</location>
    </subcellularLocation>
</comment>
<dbReference type="GO" id="GO:0008270">
    <property type="term" value="F:zinc ion binding"/>
    <property type="evidence" value="ECO:0007669"/>
    <property type="project" value="UniProtKB-KW"/>
</dbReference>
<evidence type="ECO:0008006" key="13">
    <source>
        <dbReference type="Google" id="ProtNLM"/>
    </source>
</evidence>
<dbReference type="PROSITE" id="PS50103">
    <property type="entry name" value="ZF_C3H1"/>
    <property type="match status" value="2"/>
</dbReference>
<accession>A0A4Y7Q1S6</accession>
<dbReference type="STRING" id="50990.A0A4Y7Q1S6"/>
<dbReference type="CDD" id="cd06008">
    <property type="entry name" value="NF-X1-zinc-finger"/>
    <property type="match status" value="2"/>
</dbReference>
<dbReference type="InterPro" id="IPR045055">
    <property type="entry name" value="DNA2/NAM7-like"/>
</dbReference>
<dbReference type="Pfam" id="PF00642">
    <property type="entry name" value="zf-CCCH"/>
    <property type="match status" value="1"/>
</dbReference>
<feature type="zinc finger region" description="C3H1-type" evidence="7">
    <location>
        <begin position="57"/>
        <end position="80"/>
    </location>
</feature>
<evidence type="ECO:0000313" key="11">
    <source>
        <dbReference type="EMBL" id="TDL21593.1"/>
    </source>
</evidence>
<dbReference type="InterPro" id="IPR027417">
    <property type="entry name" value="P-loop_NTPase"/>
</dbReference>
<proteinExistence type="predicted"/>
<name>A0A4Y7Q1S6_9AGAM</name>
<feature type="domain" description="C3H1-type" evidence="9">
    <location>
        <begin position="1"/>
        <end position="29"/>
    </location>
</feature>
<keyword evidence="2" id="KW-0963">Cytoplasm</keyword>
<evidence type="ECO:0000256" key="4">
    <source>
        <dbReference type="ARBA" id="ARBA00022771"/>
    </source>
</evidence>
<organism evidence="11 12">
    <name type="scientific">Rickenella mellea</name>
    <dbReference type="NCBI Taxonomy" id="50990"/>
    <lineage>
        <taxon>Eukaryota</taxon>
        <taxon>Fungi</taxon>
        <taxon>Dikarya</taxon>
        <taxon>Basidiomycota</taxon>
        <taxon>Agaricomycotina</taxon>
        <taxon>Agaricomycetes</taxon>
        <taxon>Hymenochaetales</taxon>
        <taxon>Rickenellaceae</taxon>
        <taxon>Rickenella</taxon>
    </lineage>
</organism>
<feature type="compositionally biased region" description="Acidic residues" evidence="8">
    <location>
        <begin position="983"/>
        <end position="994"/>
    </location>
</feature>
<dbReference type="SUPFAM" id="SSF90229">
    <property type="entry name" value="CCCH zinc finger"/>
    <property type="match status" value="1"/>
</dbReference>
<protein>
    <recommendedName>
        <fullName evidence="13">P-loop containing nucleoside triphosphate hydrolase protein</fullName>
    </recommendedName>
</protein>
<feature type="domain" description="C3H1-type" evidence="9">
    <location>
        <begin position="57"/>
        <end position="80"/>
    </location>
</feature>
<dbReference type="GO" id="GO:0031048">
    <property type="term" value="P:regulatory ncRNA-mediated heterochromatin formation"/>
    <property type="evidence" value="ECO:0007669"/>
    <property type="project" value="TreeGrafter"/>
</dbReference>
<dbReference type="PANTHER" id="PTHR10887:SF341">
    <property type="entry name" value="NFX1-TYPE ZINC FINGER-CONTAINING PROTEIN 1"/>
    <property type="match status" value="1"/>
</dbReference>
<dbReference type="InterPro" id="IPR036855">
    <property type="entry name" value="Znf_CCCH_sf"/>
</dbReference>
<keyword evidence="3 7" id="KW-0479">Metal-binding</keyword>
<dbReference type="InterPro" id="IPR041677">
    <property type="entry name" value="DNA2/NAM7_AAA_11"/>
</dbReference>
<reference evidence="11 12" key="1">
    <citation type="submission" date="2018-06" db="EMBL/GenBank/DDBJ databases">
        <title>A transcriptomic atlas of mushroom development highlights an independent origin of complex multicellularity.</title>
        <authorList>
            <consortium name="DOE Joint Genome Institute"/>
            <person name="Krizsan K."/>
            <person name="Almasi E."/>
            <person name="Merenyi Z."/>
            <person name="Sahu N."/>
            <person name="Viragh M."/>
            <person name="Koszo T."/>
            <person name="Mondo S."/>
            <person name="Kiss B."/>
            <person name="Balint B."/>
            <person name="Kues U."/>
            <person name="Barry K."/>
            <person name="Hegedus J.C."/>
            <person name="Henrissat B."/>
            <person name="Johnson J."/>
            <person name="Lipzen A."/>
            <person name="Ohm R."/>
            <person name="Nagy I."/>
            <person name="Pangilinan J."/>
            <person name="Yan J."/>
            <person name="Xiong Y."/>
            <person name="Grigoriev I.V."/>
            <person name="Hibbett D.S."/>
            <person name="Nagy L.G."/>
        </authorList>
    </citation>
    <scope>NUCLEOTIDE SEQUENCE [LARGE SCALE GENOMIC DNA]</scope>
    <source>
        <strain evidence="11 12">SZMC22713</strain>
    </source>
</reference>
<dbReference type="InterPro" id="IPR000571">
    <property type="entry name" value="Znf_CCCH"/>
</dbReference>
<feature type="region of interest" description="Disordered" evidence="8">
    <location>
        <begin position="970"/>
        <end position="994"/>
    </location>
</feature>
<evidence type="ECO:0000256" key="6">
    <source>
        <dbReference type="ARBA" id="ARBA00022859"/>
    </source>
</evidence>
<dbReference type="InterPro" id="IPR047187">
    <property type="entry name" value="SF1_C_Upf1"/>
</dbReference>
<dbReference type="Gene3D" id="3.40.50.300">
    <property type="entry name" value="P-loop containing nucleotide triphosphate hydrolases"/>
    <property type="match status" value="3"/>
</dbReference>
<dbReference type="GO" id="GO:0031380">
    <property type="term" value="C:nuclear RNA-directed RNA polymerase complex"/>
    <property type="evidence" value="ECO:0007669"/>
    <property type="project" value="TreeGrafter"/>
</dbReference>
<evidence type="ECO:0000259" key="9">
    <source>
        <dbReference type="PROSITE" id="PS50103"/>
    </source>
</evidence>
<dbReference type="GO" id="GO:0005737">
    <property type="term" value="C:cytoplasm"/>
    <property type="evidence" value="ECO:0007669"/>
    <property type="project" value="UniProtKB-SubCell"/>
</dbReference>
<evidence type="ECO:0000256" key="2">
    <source>
        <dbReference type="ARBA" id="ARBA00022490"/>
    </source>
</evidence>
<evidence type="ECO:0000256" key="3">
    <source>
        <dbReference type="ARBA" id="ARBA00022723"/>
    </source>
</evidence>
<evidence type="ECO:0000256" key="1">
    <source>
        <dbReference type="ARBA" id="ARBA00004496"/>
    </source>
</evidence>
<feature type="region of interest" description="Disordered" evidence="8">
    <location>
        <begin position="1006"/>
        <end position="1034"/>
    </location>
</feature>
<dbReference type="InterPro" id="IPR046439">
    <property type="entry name" value="ZF_RZ_dom"/>
</dbReference>
<dbReference type="Proteomes" id="UP000294933">
    <property type="component" value="Unassembled WGS sequence"/>
</dbReference>
<dbReference type="GO" id="GO:0004386">
    <property type="term" value="F:helicase activity"/>
    <property type="evidence" value="ECO:0007669"/>
    <property type="project" value="InterPro"/>
</dbReference>
<dbReference type="GO" id="GO:0002376">
    <property type="term" value="P:immune system process"/>
    <property type="evidence" value="ECO:0007669"/>
    <property type="project" value="UniProtKB-KW"/>
</dbReference>
<dbReference type="Pfam" id="PF13087">
    <property type="entry name" value="AAA_12"/>
    <property type="match status" value="1"/>
</dbReference>
<dbReference type="CDD" id="cd18808">
    <property type="entry name" value="SF1_C_Upf1"/>
    <property type="match status" value="1"/>
</dbReference>
<evidence type="ECO:0000259" key="10">
    <source>
        <dbReference type="PROSITE" id="PS51981"/>
    </source>
</evidence>
<dbReference type="VEuPathDB" id="FungiDB:BD410DRAFT_297523"/>
<evidence type="ECO:0000256" key="7">
    <source>
        <dbReference type="PROSITE-ProRule" id="PRU00723"/>
    </source>
</evidence>
<dbReference type="PANTHER" id="PTHR10887">
    <property type="entry name" value="DNA2/NAM7 HELICASE FAMILY"/>
    <property type="match status" value="1"/>
</dbReference>
<evidence type="ECO:0000256" key="8">
    <source>
        <dbReference type="SAM" id="MobiDB-lite"/>
    </source>
</evidence>
<dbReference type="Pfam" id="PF20173">
    <property type="entry name" value="ZnF_RZ-type"/>
    <property type="match status" value="1"/>
</dbReference>
<dbReference type="EMBL" id="ML170180">
    <property type="protein sequence ID" value="TDL21593.1"/>
    <property type="molecule type" value="Genomic_DNA"/>
</dbReference>
<dbReference type="PROSITE" id="PS51981">
    <property type="entry name" value="ZF_RZ"/>
    <property type="match status" value="1"/>
</dbReference>
<dbReference type="InterPro" id="IPR041679">
    <property type="entry name" value="DNA2/NAM7-like_C"/>
</dbReference>
<dbReference type="SMART" id="SM00356">
    <property type="entry name" value="ZnF_C3H1"/>
    <property type="match status" value="2"/>
</dbReference>
<keyword evidence="5 7" id="KW-0862">Zinc</keyword>
<feature type="domain" description="RZ-type" evidence="10">
    <location>
        <begin position="2233"/>
        <end position="2312"/>
    </location>
</feature>